<dbReference type="PANTHER" id="PTHR42788:SF13">
    <property type="entry name" value="ALIPHATIC SULFONATES IMPORT ATP-BINDING PROTEIN SSUB"/>
    <property type="match status" value="1"/>
</dbReference>
<dbReference type="PROSITE" id="PS50893">
    <property type="entry name" value="ABC_TRANSPORTER_2"/>
    <property type="match status" value="1"/>
</dbReference>
<evidence type="ECO:0000256" key="2">
    <source>
        <dbReference type="ARBA" id="ARBA00022448"/>
    </source>
</evidence>
<evidence type="ECO:0000259" key="6">
    <source>
        <dbReference type="PROSITE" id="PS50893"/>
    </source>
</evidence>
<organism evidence="7 8">
    <name type="scientific">Candidatus Litorirhabdus singularis</name>
    <dbReference type="NCBI Taxonomy" id="2518993"/>
    <lineage>
        <taxon>Bacteria</taxon>
        <taxon>Pseudomonadati</taxon>
        <taxon>Pseudomonadota</taxon>
        <taxon>Gammaproteobacteria</taxon>
        <taxon>Cellvibrionales</taxon>
        <taxon>Halieaceae</taxon>
        <taxon>Candidatus Litorirhabdus</taxon>
    </lineage>
</organism>
<evidence type="ECO:0000256" key="3">
    <source>
        <dbReference type="ARBA" id="ARBA00022741"/>
    </source>
</evidence>
<gene>
    <name evidence="7" type="ORF">EYC98_07205</name>
</gene>
<evidence type="ECO:0000256" key="1">
    <source>
        <dbReference type="ARBA" id="ARBA00005417"/>
    </source>
</evidence>
<dbReference type="InterPro" id="IPR003593">
    <property type="entry name" value="AAA+_ATPase"/>
</dbReference>
<evidence type="ECO:0000256" key="5">
    <source>
        <dbReference type="SAM" id="MobiDB-lite"/>
    </source>
</evidence>
<dbReference type="InterPro" id="IPR050166">
    <property type="entry name" value="ABC_transporter_ATP-bind"/>
</dbReference>
<keyword evidence="2" id="KW-0813">Transport</keyword>
<keyword evidence="8" id="KW-1185">Reference proteome</keyword>
<feature type="region of interest" description="Disordered" evidence="5">
    <location>
        <begin position="297"/>
        <end position="316"/>
    </location>
</feature>
<name>A0ABT3TEC3_9GAMM</name>
<dbReference type="Pfam" id="PF00005">
    <property type="entry name" value="ABC_tran"/>
    <property type="match status" value="1"/>
</dbReference>
<keyword evidence="4 7" id="KW-0067">ATP-binding</keyword>
<dbReference type="GO" id="GO:0005524">
    <property type="term" value="F:ATP binding"/>
    <property type="evidence" value="ECO:0007669"/>
    <property type="project" value="UniProtKB-KW"/>
</dbReference>
<sequence>MSTLDLPSYLEQSNKVKDRFDKLKARETILEVKGLGKTFDSAQGTVTALKDINFKTHRREFVCVIGPSGCGKSTLIRTLAGLESPSSGEVLLDGKPVFEPGPDRGMVFQGYTLFPWLTVKRNVMFGLEMSGHSRSTAEGEAMDWIGLVGLDKFADAYPSQLSGGMKQRVAIARALANKPRILLMDEPFGALDAQTRSKMQANLLEIWRNIDITVLFITHDLDEAIYLADRILVLKAHPGEVNELIEVSVPRPRHFDQAISPEFLATKKRLEELIHPPLDDNDDEPGLSMIRMVPVGDEVENGDSSVDNSAMTAEVD</sequence>
<dbReference type="CDD" id="cd03293">
    <property type="entry name" value="ABC_NrtD_SsuB_transporters"/>
    <property type="match status" value="1"/>
</dbReference>
<dbReference type="RefSeq" id="WP_320415540.1">
    <property type="nucleotide sequence ID" value="NZ_SHNN01000001.1"/>
</dbReference>
<dbReference type="Gene3D" id="3.40.50.300">
    <property type="entry name" value="P-loop containing nucleotide triphosphate hydrolases"/>
    <property type="match status" value="1"/>
</dbReference>
<dbReference type="SUPFAM" id="SSF52540">
    <property type="entry name" value="P-loop containing nucleoside triphosphate hydrolases"/>
    <property type="match status" value="1"/>
</dbReference>
<evidence type="ECO:0000313" key="8">
    <source>
        <dbReference type="Proteomes" id="UP001143362"/>
    </source>
</evidence>
<evidence type="ECO:0000256" key="4">
    <source>
        <dbReference type="ARBA" id="ARBA00022840"/>
    </source>
</evidence>
<dbReference type="SMART" id="SM00382">
    <property type="entry name" value="AAA"/>
    <property type="match status" value="1"/>
</dbReference>
<dbReference type="EMBL" id="SHNN01000001">
    <property type="protein sequence ID" value="MCX2980663.1"/>
    <property type="molecule type" value="Genomic_DNA"/>
</dbReference>
<dbReference type="Proteomes" id="UP001143362">
    <property type="component" value="Unassembled WGS sequence"/>
</dbReference>
<keyword evidence="3" id="KW-0547">Nucleotide-binding</keyword>
<dbReference type="PROSITE" id="PS00211">
    <property type="entry name" value="ABC_TRANSPORTER_1"/>
    <property type="match status" value="1"/>
</dbReference>
<dbReference type="PANTHER" id="PTHR42788">
    <property type="entry name" value="TAURINE IMPORT ATP-BINDING PROTEIN-RELATED"/>
    <property type="match status" value="1"/>
</dbReference>
<accession>A0ABT3TEC3</accession>
<dbReference type="InterPro" id="IPR027417">
    <property type="entry name" value="P-loop_NTPase"/>
</dbReference>
<comment type="caution">
    <text evidence="7">The sequence shown here is derived from an EMBL/GenBank/DDBJ whole genome shotgun (WGS) entry which is preliminary data.</text>
</comment>
<dbReference type="InterPro" id="IPR017871">
    <property type="entry name" value="ABC_transporter-like_CS"/>
</dbReference>
<evidence type="ECO:0000313" key="7">
    <source>
        <dbReference type="EMBL" id="MCX2980663.1"/>
    </source>
</evidence>
<reference evidence="7" key="1">
    <citation type="submission" date="2019-02" db="EMBL/GenBank/DDBJ databases">
        <authorList>
            <person name="Li S.-H."/>
        </authorList>
    </citation>
    <scope>NUCLEOTIDE SEQUENCE</scope>
    <source>
        <strain evidence="7">IMCC14734</strain>
    </source>
</reference>
<comment type="similarity">
    <text evidence="1">Belongs to the ABC transporter superfamily.</text>
</comment>
<feature type="compositionally biased region" description="Polar residues" evidence="5">
    <location>
        <begin position="302"/>
        <end position="316"/>
    </location>
</feature>
<protein>
    <submittedName>
        <fullName evidence="7">ABC transporter ATP-binding protein</fullName>
    </submittedName>
</protein>
<proteinExistence type="inferred from homology"/>
<dbReference type="InterPro" id="IPR003439">
    <property type="entry name" value="ABC_transporter-like_ATP-bd"/>
</dbReference>
<feature type="domain" description="ABC transporter" evidence="6">
    <location>
        <begin position="30"/>
        <end position="261"/>
    </location>
</feature>